<name>A0A1Y3ASY9_EURMA</name>
<evidence type="ECO:0000313" key="2">
    <source>
        <dbReference type="Proteomes" id="UP000194236"/>
    </source>
</evidence>
<comment type="caution">
    <text evidence="1">The sequence shown here is derived from an EMBL/GenBank/DDBJ whole genome shotgun (WGS) entry which is preliminary data.</text>
</comment>
<dbReference type="EMBL" id="MUJZ01060264">
    <property type="protein sequence ID" value="OTF71580.1"/>
    <property type="molecule type" value="Genomic_DNA"/>
</dbReference>
<proteinExistence type="predicted"/>
<dbReference type="AlphaFoldDB" id="A0A1Y3ASY9"/>
<gene>
    <name evidence="1" type="ORF">BLA29_015406</name>
</gene>
<keyword evidence="2" id="KW-1185">Reference proteome</keyword>
<reference evidence="1 2" key="1">
    <citation type="submission" date="2017-03" db="EMBL/GenBank/DDBJ databases">
        <title>Genome Survey of Euroglyphus maynei.</title>
        <authorList>
            <person name="Arlian L.G."/>
            <person name="Morgan M.S."/>
            <person name="Rider S.D."/>
        </authorList>
    </citation>
    <scope>NUCLEOTIDE SEQUENCE [LARGE SCALE GENOMIC DNA]</scope>
    <source>
        <strain evidence="1">Arlian Lab</strain>
        <tissue evidence="1">Whole body</tissue>
    </source>
</reference>
<sequence>MFWFRILDVVVVVVRTYRTKCFILGSLFEWGNLFSAVALDDDDGCFDSTINPRFVWPLLLTAI</sequence>
<dbReference type="Proteomes" id="UP000194236">
    <property type="component" value="Unassembled WGS sequence"/>
</dbReference>
<protein>
    <submittedName>
        <fullName evidence="1">Uncharacterized protein</fullName>
    </submittedName>
</protein>
<accession>A0A1Y3ASY9</accession>
<organism evidence="1 2">
    <name type="scientific">Euroglyphus maynei</name>
    <name type="common">Mayne's house dust mite</name>
    <dbReference type="NCBI Taxonomy" id="6958"/>
    <lineage>
        <taxon>Eukaryota</taxon>
        <taxon>Metazoa</taxon>
        <taxon>Ecdysozoa</taxon>
        <taxon>Arthropoda</taxon>
        <taxon>Chelicerata</taxon>
        <taxon>Arachnida</taxon>
        <taxon>Acari</taxon>
        <taxon>Acariformes</taxon>
        <taxon>Sarcoptiformes</taxon>
        <taxon>Astigmata</taxon>
        <taxon>Psoroptidia</taxon>
        <taxon>Analgoidea</taxon>
        <taxon>Pyroglyphidae</taxon>
        <taxon>Pyroglyphinae</taxon>
        <taxon>Euroglyphus</taxon>
    </lineage>
</organism>
<evidence type="ECO:0000313" key="1">
    <source>
        <dbReference type="EMBL" id="OTF71580.1"/>
    </source>
</evidence>